<evidence type="ECO:0000256" key="1">
    <source>
        <dbReference type="SAM" id="SignalP"/>
    </source>
</evidence>
<proteinExistence type="predicted"/>
<name>A0AAD7BG92_9AGAR</name>
<dbReference type="AlphaFoldDB" id="A0AAD7BG92"/>
<gene>
    <name evidence="2" type="ORF">FB45DRAFT_871170</name>
</gene>
<keyword evidence="3" id="KW-1185">Reference proteome</keyword>
<accession>A0AAD7BG92</accession>
<comment type="caution">
    <text evidence="2">The sequence shown here is derived from an EMBL/GenBank/DDBJ whole genome shotgun (WGS) entry which is preliminary data.</text>
</comment>
<keyword evidence="1" id="KW-0732">Signal</keyword>
<feature type="signal peptide" evidence="1">
    <location>
        <begin position="1"/>
        <end position="15"/>
    </location>
</feature>
<protein>
    <submittedName>
        <fullName evidence="2">Uncharacterized protein</fullName>
    </submittedName>
</protein>
<evidence type="ECO:0000313" key="3">
    <source>
        <dbReference type="Proteomes" id="UP001221142"/>
    </source>
</evidence>
<organism evidence="2 3">
    <name type="scientific">Roridomyces roridus</name>
    <dbReference type="NCBI Taxonomy" id="1738132"/>
    <lineage>
        <taxon>Eukaryota</taxon>
        <taxon>Fungi</taxon>
        <taxon>Dikarya</taxon>
        <taxon>Basidiomycota</taxon>
        <taxon>Agaricomycotina</taxon>
        <taxon>Agaricomycetes</taxon>
        <taxon>Agaricomycetidae</taxon>
        <taxon>Agaricales</taxon>
        <taxon>Marasmiineae</taxon>
        <taxon>Mycenaceae</taxon>
        <taxon>Roridomyces</taxon>
    </lineage>
</organism>
<dbReference type="EMBL" id="JARKIF010000017">
    <property type="protein sequence ID" value="KAJ7620096.1"/>
    <property type="molecule type" value="Genomic_DNA"/>
</dbReference>
<evidence type="ECO:0000313" key="2">
    <source>
        <dbReference type="EMBL" id="KAJ7620096.1"/>
    </source>
</evidence>
<reference evidence="2" key="1">
    <citation type="submission" date="2023-03" db="EMBL/GenBank/DDBJ databases">
        <title>Massive genome expansion in bonnet fungi (Mycena s.s.) driven by repeated elements and novel gene families across ecological guilds.</title>
        <authorList>
            <consortium name="Lawrence Berkeley National Laboratory"/>
            <person name="Harder C.B."/>
            <person name="Miyauchi S."/>
            <person name="Viragh M."/>
            <person name="Kuo A."/>
            <person name="Thoen E."/>
            <person name="Andreopoulos B."/>
            <person name="Lu D."/>
            <person name="Skrede I."/>
            <person name="Drula E."/>
            <person name="Henrissat B."/>
            <person name="Morin E."/>
            <person name="Kohler A."/>
            <person name="Barry K."/>
            <person name="LaButti K."/>
            <person name="Morin E."/>
            <person name="Salamov A."/>
            <person name="Lipzen A."/>
            <person name="Mereny Z."/>
            <person name="Hegedus B."/>
            <person name="Baldrian P."/>
            <person name="Stursova M."/>
            <person name="Weitz H."/>
            <person name="Taylor A."/>
            <person name="Grigoriev I.V."/>
            <person name="Nagy L.G."/>
            <person name="Martin F."/>
            <person name="Kauserud H."/>
        </authorList>
    </citation>
    <scope>NUCLEOTIDE SEQUENCE</scope>
    <source>
        <strain evidence="2">9284</strain>
    </source>
</reference>
<sequence length="197" mass="22138">MQSFTASVLLWSLSALIPNTTLRLLGLAAPPLHLSSMPSTSAARRAELKASKVQTRLLKPHLGEADVVQQQSSSESDVEAQDAHTITNTWLAYINALRELCGSLHRLECEVRAVETDILLAIEAERQRKLQESINDKLDIAGIVPKSTGHGHMSYAHNCRVHLEEQYCGVIERMHLLSEEWVVKKKVPAKRRQFKHY</sequence>
<dbReference type="Proteomes" id="UP001221142">
    <property type="component" value="Unassembled WGS sequence"/>
</dbReference>
<feature type="chain" id="PRO_5042082258" evidence="1">
    <location>
        <begin position="16"/>
        <end position="197"/>
    </location>
</feature>